<dbReference type="EMBL" id="CP017151">
    <property type="protein sequence ID" value="AOR73562.1"/>
    <property type="molecule type" value="Genomic_DNA"/>
</dbReference>
<reference evidence="1 2" key="1">
    <citation type="submission" date="2016-09" db="EMBL/GenBank/DDBJ databases">
        <title>Genome Sequence of the Lactobacillus fermentum strain NCC2970 (CNCM I-5068).</title>
        <authorList>
            <person name="Barretto C."/>
            <person name="Ngom-Bru C."/>
            <person name="Genevaz A."/>
            <person name="Fournier C."/>
            <person name="Moine D."/>
            <person name="Kassam M."/>
            <person name="Iltis A."/>
            <person name="Sagory-Zalkind P."/>
            <person name="Faucherand G."/>
            <person name="Descombes P."/>
            <person name="Duboux S."/>
        </authorList>
    </citation>
    <scope>NUCLEOTIDE SEQUENCE [LARGE SCALE GENOMIC DNA]</scope>
    <source>
        <strain evidence="1 2">NCC2970</strain>
    </source>
</reference>
<evidence type="ECO:0000313" key="2">
    <source>
        <dbReference type="Proteomes" id="UP000094714"/>
    </source>
</evidence>
<dbReference type="AlphaFoldDB" id="A0A1D7ZUT0"/>
<dbReference type="Proteomes" id="UP000094714">
    <property type="component" value="Chromosome"/>
</dbReference>
<evidence type="ECO:0000313" key="1">
    <source>
        <dbReference type="EMBL" id="AOR73562.1"/>
    </source>
</evidence>
<gene>
    <name evidence="1" type="ORF">LACFE_CDS0080</name>
</gene>
<accession>A0A1D7ZUT0</accession>
<dbReference type="PATRIC" id="fig|1613.112.peg.87"/>
<protein>
    <submittedName>
        <fullName evidence="1">Uncharacterized protein</fullName>
    </submittedName>
</protein>
<name>A0A1D7ZUT0_LIMFE</name>
<proteinExistence type="predicted"/>
<sequence length="55" mass="6417">MNRGCLCDYCAQQAFAASEKDIRSWMKEHTLEEFLILHQVNGDGVQVYYHPVYAH</sequence>
<organism evidence="1 2">
    <name type="scientific">Limosilactobacillus fermentum</name>
    <name type="common">Lactobacillus fermentum</name>
    <dbReference type="NCBI Taxonomy" id="1613"/>
    <lineage>
        <taxon>Bacteria</taxon>
        <taxon>Bacillati</taxon>
        <taxon>Bacillota</taxon>
        <taxon>Bacilli</taxon>
        <taxon>Lactobacillales</taxon>
        <taxon>Lactobacillaceae</taxon>
        <taxon>Limosilactobacillus</taxon>
    </lineage>
</organism>